<accession>A0A2S0HZW7</accession>
<protein>
    <recommendedName>
        <fullName evidence="3">Histidyl-tRNA synthetase</fullName>
    </recommendedName>
</protein>
<dbReference type="AlphaFoldDB" id="A0A2S0HZW7"/>
<keyword evidence="2" id="KW-1185">Reference proteome</keyword>
<evidence type="ECO:0000313" key="2">
    <source>
        <dbReference type="Proteomes" id="UP000238442"/>
    </source>
</evidence>
<sequence length="160" mass="19092">MKYIRLTKEQLEELHEEFARFLATQSITADEWEQLKKDKPQVAEEELDVFSDLVWEGVLRNAEYLEKIDAQQLFLFKIEPTEMKLIGIKVNDPSRDITTNEGFQWLLKNFLNDEIDFYEASRAFTEDKEAEIFKLIMMGSNISKGEWYRYFEEVLNSEEE</sequence>
<evidence type="ECO:0008006" key="3">
    <source>
        <dbReference type="Google" id="ProtNLM"/>
    </source>
</evidence>
<reference evidence="1 2" key="1">
    <citation type="submission" date="2018-02" db="EMBL/GenBank/DDBJ databases">
        <title>Genomic analysis of the strain RR4-38 isolated from a seawater recirculating aquaculture system.</title>
        <authorList>
            <person name="Kim Y.-S."/>
            <person name="Jang Y.H."/>
            <person name="Kim K.-H."/>
        </authorList>
    </citation>
    <scope>NUCLEOTIDE SEQUENCE [LARGE SCALE GENOMIC DNA]</scope>
    <source>
        <strain evidence="1 2">RR4-38</strain>
    </source>
</reference>
<dbReference type="RefSeq" id="WP_105217456.1">
    <property type="nucleotide sequence ID" value="NZ_CP027062.1"/>
</dbReference>
<dbReference type="OrthoDB" id="956723at2"/>
<dbReference type="InterPro" id="IPR045470">
    <property type="entry name" value="DUF6495"/>
</dbReference>
<dbReference type="Pfam" id="PF20105">
    <property type="entry name" value="DUF6495"/>
    <property type="match status" value="1"/>
</dbReference>
<dbReference type="EMBL" id="CP027062">
    <property type="protein sequence ID" value="AVI52217.1"/>
    <property type="molecule type" value="Genomic_DNA"/>
</dbReference>
<gene>
    <name evidence="1" type="ORF">C5O00_14045</name>
</gene>
<organism evidence="1 2">
    <name type="scientific">Pukyongia salina</name>
    <dbReference type="NCBI Taxonomy" id="2094025"/>
    <lineage>
        <taxon>Bacteria</taxon>
        <taxon>Pseudomonadati</taxon>
        <taxon>Bacteroidota</taxon>
        <taxon>Flavobacteriia</taxon>
        <taxon>Flavobacteriales</taxon>
        <taxon>Flavobacteriaceae</taxon>
        <taxon>Pukyongia</taxon>
    </lineage>
</organism>
<proteinExistence type="predicted"/>
<name>A0A2S0HZW7_9FLAO</name>
<dbReference type="KEGG" id="aue:C5O00_14045"/>
<dbReference type="Proteomes" id="UP000238442">
    <property type="component" value="Chromosome"/>
</dbReference>
<evidence type="ECO:0000313" key="1">
    <source>
        <dbReference type="EMBL" id="AVI52217.1"/>
    </source>
</evidence>